<organism evidence="6 7">
    <name type="scientific">Verminephrobacter eiseniae (strain EF01-2)</name>
    <dbReference type="NCBI Taxonomy" id="391735"/>
    <lineage>
        <taxon>Bacteria</taxon>
        <taxon>Pseudomonadati</taxon>
        <taxon>Pseudomonadota</taxon>
        <taxon>Betaproteobacteria</taxon>
        <taxon>Burkholderiales</taxon>
        <taxon>Comamonadaceae</taxon>
        <taxon>Verminephrobacter</taxon>
    </lineage>
</organism>
<protein>
    <submittedName>
        <fullName evidence="6">Transcriptional regulator, GntR family</fullName>
    </submittedName>
</protein>
<dbReference type="HOGENOM" id="CLU_017584_9_5_4"/>
<dbReference type="InterPro" id="IPR036388">
    <property type="entry name" value="WH-like_DNA-bd_sf"/>
</dbReference>
<feature type="compositionally biased region" description="Low complexity" evidence="4">
    <location>
        <begin position="270"/>
        <end position="286"/>
    </location>
</feature>
<dbReference type="OrthoDB" id="5296437at2"/>
<dbReference type="Pfam" id="PF00392">
    <property type="entry name" value="GntR"/>
    <property type="match status" value="1"/>
</dbReference>
<dbReference type="SUPFAM" id="SSF48008">
    <property type="entry name" value="GntR ligand-binding domain-like"/>
    <property type="match status" value="1"/>
</dbReference>
<dbReference type="KEGG" id="vei:Veis_0743"/>
<keyword evidence="1" id="KW-0805">Transcription regulation</keyword>
<dbReference type="GeneID" id="76459431"/>
<dbReference type="AlphaFoldDB" id="A1WFW8"/>
<keyword evidence="2" id="KW-0238">DNA-binding</keyword>
<dbReference type="Gene3D" id="1.20.120.530">
    <property type="entry name" value="GntR ligand-binding domain-like"/>
    <property type="match status" value="1"/>
</dbReference>
<dbReference type="SMART" id="SM00345">
    <property type="entry name" value="HTH_GNTR"/>
    <property type="match status" value="1"/>
</dbReference>
<dbReference type="CDD" id="cd07377">
    <property type="entry name" value="WHTH_GntR"/>
    <property type="match status" value="1"/>
</dbReference>
<evidence type="ECO:0000259" key="5">
    <source>
        <dbReference type="PROSITE" id="PS50949"/>
    </source>
</evidence>
<keyword evidence="3" id="KW-0804">Transcription</keyword>
<sequence length="286" mass="30357">MFHLEAVSAQRLYRLIAERIAQKIRAGGFPVGSRLPAERELAELLQVSRSSVREALIALELSGYVEVRVGSGVYVTTARGPGTPALAASGNAPGIADSASGIGPFELLQARLLIEPECAAYAACKGTQGQRAKVRQAQRALSDAGAGKHLDRAFHAAIAAACGNAALEAVVLHLWNLAEASPVYERLGKHFVDRKVWGLAAIEHDRIADAILERDPIRARHAMSAHLIAVMARLREDFADSVPQAKHPPPACDAFPSRGRRQRPGTADGAASPAWAAPVSSVVEPI</sequence>
<evidence type="ECO:0000313" key="7">
    <source>
        <dbReference type="Proteomes" id="UP000000374"/>
    </source>
</evidence>
<proteinExistence type="predicted"/>
<dbReference type="PANTHER" id="PTHR43537:SF5">
    <property type="entry name" value="UXU OPERON TRANSCRIPTIONAL REGULATOR"/>
    <property type="match status" value="1"/>
</dbReference>
<dbReference type="InterPro" id="IPR011711">
    <property type="entry name" value="GntR_C"/>
</dbReference>
<feature type="domain" description="HTH gntR-type" evidence="5">
    <location>
        <begin position="10"/>
        <end position="78"/>
    </location>
</feature>
<dbReference type="Gene3D" id="1.10.10.10">
    <property type="entry name" value="Winged helix-like DNA-binding domain superfamily/Winged helix DNA-binding domain"/>
    <property type="match status" value="1"/>
</dbReference>
<dbReference type="Proteomes" id="UP000000374">
    <property type="component" value="Chromosome"/>
</dbReference>
<accession>A1WFW8</accession>
<dbReference type="eggNOG" id="COG2186">
    <property type="taxonomic scope" value="Bacteria"/>
</dbReference>
<dbReference type="PANTHER" id="PTHR43537">
    <property type="entry name" value="TRANSCRIPTIONAL REGULATOR, GNTR FAMILY"/>
    <property type="match status" value="1"/>
</dbReference>
<dbReference type="GO" id="GO:0003700">
    <property type="term" value="F:DNA-binding transcription factor activity"/>
    <property type="evidence" value="ECO:0007669"/>
    <property type="project" value="InterPro"/>
</dbReference>
<dbReference type="SMART" id="SM00895">
    <property type="entry name" value="FCD"/>
    <property type="match status" value="1"/>
</dbReference>
<feature type="region of interest" description="Disordered" evidence="4">
    <location>
        <begin position="242"/>
        <end position="286"/>
    </location>
</feature>
<dbReference type="InterPro" id="IPR008920">
    <property type="entry name" value="TF_FadR/GntR_C"/>
</dbReference>
<dbReference type="PRINTS" id="PR00035">
    <property type="entry name" value="HTHGNTR"/>
</dbReference>
<dbReference type="STRING" id="391735.Veis_0743"/>
<reference evidence="7" key="1">
    <citation type="submission" date="2006-12" db="EMBL/GenBank/DDBJ databases">
        <title>Complete sequence of chromosome 1 of Verminephrobacter eiseniae EF01-2.</title>
        <authorList>
            <person name="Copeland A."/>
            <person name="Lucas S."/>
            <person name="Lapidus A."/>
            <person name="Barry K."/>
            <person name="Detter J.C."/>
            <person name="Glavina del Rio T."/>
            <person name="Dalin E."/>
            <person name="Tice H."/>
            <person name="Pitluck S."/>
            <person name="Chertkov O."/>
            <person name="Brettin T."/>
            <person name="Bruce D."/>
            <person name="Han C."/>
            <person name="Tapia R."/>
            <person name="Gilna P."/>
            <person name="Schmutz J."/>
            <person name="Larimer F."/>
            <person name="Land M."/>
            <person name="Hauser L."/>
            <person name="Kyrpides N."/>
            <person name="Kim E."/>
            <person name="Stahl D."/>
            <person name="Richardson P."/>
        </authorList>
    </citation>
    <scope>NUCLEOTIDE SEQUENCE [LARGE SCALE GENOMIC DNA]</scope>
    <source>
        <strain evidence="7">EF01-2</strain>
    </source>
</reference>
<dbReference type="InterPro" id="IPR000524">
    <property type="entry name" value="Tscrpt_reg_HTH_GntR"/>
</dbReference>
<evidence type="ECO:0000256" key="2">
    <source>
        <dbReference type="ARBA" id="ARBA00023125"/>
    </source>
</evidence>
<dbReference type="PROSITE" id="PS50949">
    <property type="entry name" value="HTH_GNTR"/>
    <property type="match status" value="1"/>
</dbReference>
<dbReference type="EMBL" id="CP000542">
    <property type="protein sequence ID" value="ABM56525.1"/>
    <property type="molecule type" value="Genomic_DNA"/>
</dbReference>
<evidence type="ECO:0000256" key="3">
    <source>
        <dbReference type="ARBA" id="ARBA00023163"/>
    </source>
</evidence>
<evidence type="ECO:0000256" key="1">
    <source>
        <dbReference type="ARBA" id="ARBA00023015"/>
    </source>
</evidence>
<dbReference type="InterPro" id="IPR036390">
    <property type="entry name" value="WH_DNA-bd_sf"/>
</dbReference>
<name>A1WFW8_VEREI</name>
<keyword evidence="7" id="KW-1185">Reference proteome</keyword>
<dbReference type="RefSeq" id="WP_011808539.1">
    <property type="nucleotide sequence ID" value="NC_008786.1"/>
</dbReference>
<evidence type="ECO:0000313" key="6">
    <source>
        <dbReference type="EMBL" id="ABM56525.1"/>
    </source>
</evidence>
<dbReference type="Pfam" id="PF07729">
    <property type="entry name" value="FCD"/>
    <property type="match status" value="1"/>
</dbReference>
<dbReference type="GO" id="GO:0003677">
    <property type="term" value="F:DNA binding"/>
    <property type="evidence" value="ECO:0007669"/>
    <property type="project" value="UniProtKB-KW"/>
</dbReference>
<evidence type="ECO:0000256" key="4">
    <source>
        <dbReference type="SAM" id="MobiDB-lite"/>
    </source>
</evidence>
<gene>
    <name evidence="6" type="ordered locus">Veis_0743</name>
</gene>
<dbReference type="SUPFAM" id="SSF46785">
    <property type="entry name" value="Winged helix' DNA-binding domain"/>
    <property type="match status" value="1"/>
</dbReference>